<dbReference type="SUPFAM" id="SSF56436">
    <property type="entry name" value="C-type lectin-like"/>
    <property type="match status" value="1"/>
</dbReference>
<dbReference type="Ensembl" id="ENSSORT00005041349.1">
    <property type="protein sequence ID" value="ENSSORP00005040310.1"/>
    <property type="gene ID" value="ENSSORG00005018808.1"/>
</dbReference>
<keyword evidence="2" id="KW-1133">Transmembrane helix</keyword>
<dbReference type="PROSITE" id="PS50041">
    <property type="entry name" value="C_TYPE_LECTIN_2"/>
    <property type="match status" value="1"/>
</dbReference>
<proteinExistence type="predicted"/>
<sequence length="289" mass="33616">MTIRITLIQLYNKQLDVSIRYFVIVVFLCLTHEWHLFNELILLPAAVKGAVNNQHCKLLTASVVALGVLLLSILENKTEELVVEKSILENKTKELVVQKSILENKTDELNRQKDSLYWTMGRILMFNSFPVNDFCPENGCQPCLTGWIPFQEKCYYFERSTKWKTWTESRTYCKDNGADLVVIETLQEQEFISKNVHSYNGDFYGYWIGLKQDPDQNWIWVNGHKDTLEFWLDEGLGNSGPYALVIHEKPPNASWDTSDDGFRIRFICESELMIKSFYAILHDIHLTVS</sequence>
<dbReference type="InterPro" id="IPR016186">
    <property type="entry name" value="C-type_lectin-like/link_sf"/>
</dbReference>
<feature type="transmembrane region" description="Helical" evidence="2">
    <location>
        <begin position="21"/>
        <end position="37"/>
    </location>
</feature>
<feature type="domain" description="C-type lectin" evidence="3">
    <location>
        <begin position="150"/>
        <end position="269"/>
    </location>
</feature>
<dbReference type="AlphaFoldDB" id="A0A673BEX3"/>
<evidence type="ECO:0000313" key="4">
    <source>
        <dbReference type="Ensembl" id="ENSSORP00005040310.1"/>
    </source>
</evidence>
<dbReference type="PANTHER" id="PTHR45710">
    <property type="entry name" value="C-TYPE LECTIN DOMAIN-CONTAINING PROTEIN 180"/>
    <property type="match status" value="1"/>
</dbReference>
<dbReference type="SMART" id="SM00034">
    <property type="entry name" value="CLECT"/>
    <property type="match status" value="1"/>
</dbReference>
<keyword evidence="5" id="KW-1185">Reference proteome</keyword>
<organism evidence="4 5">
    <name type="scientific">Sphaeramia orbicularis</name>
    <name type="common">orbiculate cardinalfish</name>
    <dbReference type="NCBI Taxonomy" id="375764"/>
    <lineage>
        <taxon>Eukaryota</taxon>
        <taxon>Metazoa</taxon>
        <taxon>Chordata</taxon>
        <taxon>Craniata</taxon>
        <taxon>Vertebrata</taxon>
        <taxon>Euteleostomi</taxon>
        <taxon>Actinopterygii</taxon>
        <taxon>Neopterygii</taxon>
        <taxon>Teleostei</taxon>
        <taxon>Neoteleostei</taxon>
        <taxon>Acanthomorphata</taxon>
        <taxon>Gobiaria</taxon>
        <taxon>Kurtiformes</taxon>
        <taxon>Apogonoidei</taxon>
        <taxon>Apogonidae</taxon>
        <taxon>Apogoninae</taxon>
        <taxon>Sphaeramia</taxon>
    </lineage>
</organism>
<keyword evidence="2" id="KW-0472">Membrane</keyword>
<evidence type="ECO:0000259" key="3">
    <source>
        <dbReference type="PROSITE" id="PS50041"/>
    </source>
</evidence>
<dbReference type="InterPro" id="IPR016187">
    <property type="entry name" value="CTDL_fold"/>
</dbReference>
<dbReference type="Pfam" id="PF00059">
    <property type="entry name" value="Lectin_C"/>
    <property type="match status" value="1"/>
</dbReference>
<accession>A0A673BEX3</accession>
<dbReference type="GO" id="GO:0005886">
    <property type="term" value="C:plasma membrane"/>
    <property type="evidence" value="ECO:0007669"/>
    <property type="project" value="UniProtKB-SubCell"/>
</dbReference>
<dbReference type="PANTHER" id="PTHR45710:SF31">
    <property type="entry name" value="EARLY ACTIVATION ANTIGEN CD69"/>
    <property type="match status" value="1"/>
</dbReference>
<reference evidence="4" key="3">
    <citation type="submission" date="2025-09" db="UniProtKB">
        <authorList>
            <consortium name="Ensembl"/>
        </authorList>
    </citation>
    <scope>IDENTIFICATION</scope>
</reference>
<dbReference type="Proteomes" id="UP000472271">
    <property type="component" value="Chromosome 16"/>
</dbReference>
<reference evidence="4" key="1">
    <citation type="submission" date="2019-06" db="EMBL/GenBank/DDBJ databases">
        <authorList>
            <consortium name="Wellcome Sanger Institute Data Sharing"/>
        </authorList>
    </citation>
    <scope>NUCLEOTIDE SEQUENCE [LARGE SCALE GENOMIC DNA]</scope>
</reference>
<dbReference type="InParanoid" id="A0A673BEX3"/>
<comment type="subcellular location">
    <subcellularLocation>
        <location evidence="1">Cell membrane</location>
        <topology evidence="1">Single-pass type II membrane protein</topology>
    </subcellularLocation>
</comment>
<evidence type="ECO:0000256" key="1">
    <source>
        <dbReference type="ARBA" id="ARBA00004401"/>
    </source>
</evidence>
<evidence type="ECO:0000313" key="5">
    <source>
        <dbReference type="Proteomes" id="UP000472271"/>
    </source>
</evidence>
<keyword evidence="2" id="KW-0812">Transmembrane</keyword>
<reference evidence="4" key="2">
    <citation type="submission" date="2025-08" db="UniProtKB">
        <authorList>
            <consortium name="Ensembl"/>
        </authorList>
    </citation>
    <scope>IDENTIFICATION</scope>
</reference>
<dbReference type="Gene3D" id="3.10.100.10">
    <property type="entry name" value="Mannose-Binding Protein A, subunit A"/>
    <property type="match status" value="1"/>
</dbReference>
<dbReference type="InterPro" id="IPR001304">
    <property type="entry name" value="C-type_lectin-like"/>
</dbReference>
<dbReference type="InterPro" id="IPR050828">
    <property type="entry name" value="C-type_lectin/matrix_domain"/>
</dbReference>
<name>A0A673BEX3_9TELE</name>
<protein>
    <recommendedName>
        <fullName evidence="3">C-type lectin domain-containing protein</fullName>
    </recommendedName>
</protein>
<evidence type="ECO:0000256" key="2">
    <source>
        <dbReference type="SAM" id="Phobius"/>
    </source>
</evidence>